<dbReference type="GO" id="GO:0051604">
    <property type="term" value="P:protein maturation"/>
    <property type="evidence" value="ECO:0007669"/>
    <property type="project" value="TreeGrafter"/>
</dbReference>
<dbReference type="KEGG" id="bhu:bhn_I1392"/>
<organism evidence="4 5">
    <name type="scientific">Butyrivibrio hungatei</name>
    <dbReference type="NCBI Taxonomy" id="185008"/>
    <lineage>
        <taxon>Bacteria</taxon>
        <taxon>Bacillati</taxon>
        <taxon>Bacillota</taxon>
        <taxon>Clostridia</taxon>
        <taxon>Lachnospirales</taxon>
        <taxon>Lachnospiraceae</taxon>
        <taxon>Butyrivibrio</taxon>
    </lineage>
</organism>
<dbReference type="Gene3D" id="3.40.50.11740">
    <property type="entry name" value="HypD, alpha/beta domain 2"/>
    <property type="match status" value="2"/>
</dbReference>
<dbReference type="RefSeq" id="WP_071176116.1">
    <property type="nucleotide sequence ID" value="NZ_CP017831.1"/>
</dbReference>
<dbReference type="Gene3D" id="6.10.20.100">
    <property type="match status" value="1"/>
</dbReference>
<protein>
    <submittedName>
        <fullName evidence="4">Hydrogenase expression/formation protein HypD</fullName>
    </submittedName>
</protein>
<keyword evidence="5" id="KW-1185">Reference proteome</keyword>
<reference evidence="5" key="1">
    <citation type="submission" date="2016-10" db="EMBL/GenBank/DDBJ databases">
        <title>The complete genome sequence of the rumen bacterium Butyrivibrio hungatei MB2003.</title>
        <authorList>
            <person name="Palevich N."/>
            <person name="Kelly W.J."/>
            <person name="Leahy S.C."/>
            <person name="Altermann E."/>
            <person name="Rakonjac J."/>
            <person name="Attwood G.T."/>
        </authorList>
    </citation>
    <scope>NUCLEOTIDE SEQUENCE [LARGE SCALE GENOMIC DNA]</scope>
    <source>
        <strain evidence="5">MB2003</strain>
    </source>
</reference>
<dbReference type="GO" id="GO:0070025">
    <property type="term" value="F:carbon monoxide binding"/>
    <property type="evidence" value="ECO:0007669"/>
    <property type="project" value="TreeGrafter"/>
</dbReference>
<keyword evidence="3" id="KW-0408">Iron</keyword>
<dbReference type="AlphaFoldDB" id="A0A1D9P2J1"/>
<evidence type="ECO:0000313" key="4">
    <source>
        <dbReference type="EMBL" id="AOZ96425.1"/>
    </source>
</evidence>
<evidence type="ECO:0000256" key="1">
    <source>
        <dbReference type="ARBA" id="ARBA00007888"/>
    </source>
</evidence>
<dbReference type="Pfam" id="PF01924">
    <property type="entry name" value="HypD"/>
    <property type="match status" value="1"/>
</dbReference>
<dbReference type="InterPro" id="IPR002780">
    <property type="entry name" value="Hyd_form_HypD"/>
</dbReference>
<dbReference type="NCBIfam" id="TIGR00075">
    <property type="entry name" value="hypD"/>
    <property type="match status" value="1"/>
</dbReference>
<comment type="similarity">
    <text evidence="1">Belongs to the HypD family.</text>
</comment>
<dbReference type="InterPro" id="IPR042243">
    <property type="entry name" value="HypD_1"/>
</dbReference>
<keyword evidence="2" id="KW-0479">Metal-binding</keyword>
<dbReference type="GO" id="GO:0051539">
    <property type="term" value="F:4 iron, 4 sulfur cluster binding"/>
    <property type="evidence" value="ECO:0007669"/>
    <property type="project" value="TreeGrafter"/>
</dbReference>
<dbReference type="InterPro" id="IPR042244">
    <property type="entry name" value="HypD_2_sf"/>
</dbReference>
<evidence type="ECO:0000313" key="5">
    <source>
        <dbReference type="Proteomes" id="UP000179284"/>
    </source>
</evidence>
<sequence>MANKSFQEIIDFLKNYDGEEVRIMEVCGTHTAAISENGIPSMLSPKISLISGPGCPVCVTVTAVIDKLVELSLRPDTTVLTFGDLIRVKGTNKSLADAKAEGANVRMVYSPMESITLAKEDPDHTYVFAAIGFETTTPVYAMVLKEAIEQDIKNLKLLTSLKTMPEVIRWVVNNGGGIDGFIAPGHVAAITGSDVFKELSDELGIPFVVSGFEGKQLLMTIYALVNMKGKKGIKNLYKDVVLPEGNLKAKEIVDRYFCPSDASWRGMGKIPGSGMMLRPEYSSFDAGSTSLDEDHMPPGCSCAKVLVGKVKPYECPLFGKSCTPDNAHGACMVSTEGSCYNYFVSGRR</sequence>
<evidence type="ECO:0000256" key="3">
    <source>
        <dbReference type="ARBA" id="ARBA00023004"/>
    </source>
</evidence>
<dbReference type="Proteomes" id="UP000179284">
    <property type="component" value="Chromosome I"/>
</dbReference>
<proteinExistence type="inferred from homology"/>
<gene>
    <name evidence="4" type="ORF">bhn_I1392</name>
</gene>
<evidence type="ECO:0000256" key="2">
    <source>
        <dbReference type="ARBA" id="ARBA00022723"/>
    </source>
</evidence>
<name>A0A1D9P2J1_9FIRM</name>
<dbReference type="GO" id="GO:0005506">
    <property type="term" value="F:iron ion binding"/>
    <property type="evidence" value="ECO:0007669"/>
    <property type="project" value="TreeGrafter"/>
</dbReference>
<accession>A0A1D9P2J1</accession>
<dbReference type="OrthoDB" id="9770424at2"/>
<dbReference type="EMBL" id="CP017831">
    <property type="protein sequence ID" value="AOZ96425.1"/>
    <property type="molecule type" value="Genomic_DNA"/>
</dbReference>
<dbReference type="PANTHER" id="PTHR30149">
    <property type="entry name" value="HYDROGENASE PROTEIN ASSEMBLY PROTEIN HYPD"/>
    <property type="match status" value="1"/>
</dbReference>
<dbReference type="PIRSF" id="PIRSF005622">
    <property type="entry name" value="Hydrgn_mat_hypD"/>
    <property type="match status" value="1"/>
</dbReference>
<dbReference type="PANTHER" id="PTHR30149:SF0">
    <property type="entry name" value="HYDROGENASE MATURATION FACTOR HYPD"/>
    <property type="match status" value="1"/>
</dbReference>